<keyword evidence="1" id="KW-0732">Signal</keyword>
<dbReference type="EMBL" id="CP086716">
    <property type="protein sequence ID" value="WOO81119.1"/>
    <property type="molecule type" value="Genomic_DNA"/>
</dbReference>
<keyword evidence="3" id="KW-1185">Reference proteome</keyword>
<feature type="chain" id="PRO_5042257291" description="Lipocalin-like domain-containing protein" evidence="1">
    <location>
        <begin position="21"/>
        <end position="165"/>
    </location>
</feature>
<accession>A0AAF1BLP1</accession>
<evidence type="ECO:0000313" key="3">
    <source>
        <dbReference type="Proteomes" id="UP000827549"/>
    </source>
</evidence>
<evidence type="ECO:0008006" key="4">
    <source>
        <dbReference type="Google" id="ProtNLM"/>
    </source>
</evidence>
<reference evidence="2" key="1">
    <citation type="submission" date="2023-10" db="EMBL/GenBank/DDBJ databases">
        <authorList>
            <person name="Noh H."/>
        </authorList>
    </citation>
    <scope>NUCLEOTIDE SEQUENCE</scope>
    <source>
        <strain evidence="2">DUCC4014</strain>
    </source>
</reference>
<evidence type="ECO:0000313" key="2">
    <source>
        <dbReference type="EMBL" id="WOO81119.1"/>
    </source>
</evidence>
<protein>
    <recommendedName>
        <fullName evidence="4">Lipocalin-like domain-containing protein</fullName>
    </recommendedName>
</protein>
<dbReference type="GeneID" id="87807886"/>
<proteinExistence type="predicted"/>
<dbReference type="Proteomes" id="UP000827549">
    <property type="component" value="Chromosome 3"/>
</dbReference>
<dbReference type="RefSeq" id="XP_062627151.1">
    <property type="nucleotide sequence ID" value="XM_062771167.1"/>
</dbReference>
<name>A0AAF1BLP1_9TREE</name>
<evidence type="ECO:0000256" key="1">
    <source>
        <dbReference type="SAM" id="SignalP"/>
    </source>
</evidence>
<sequence length="165" mass="17685">MLFNIKALAVIAVLANLVVAAPVAESAPDTSSPDADATLDKRLSAYSVWQVNSGGALHGYTMFRDGDVCRNRGQELFEKNYGYLNRAFTLSPDKPLRFDNVAGLGTVEFWLTPNGSLAGKRPGQSRSSDWGVASCRPASGDKVGESVCKGLGGSEDRRKWLCVVT</sequence>
<organism evidence="2 3">
    <name type="scientific">Vanrija pseudolonga</name>
    <dbReference type="NCBI Taxonomy" id="143232"/>
    <lineage>
        <taxon>Eukaryota</taxon>
        <taxon>Fungi</taxon>
        <taxon>Dikarya</taxon>
        <taxon>Basidiomycota</taxon>
        <taxon>Agaricomycotina</taxon>
        <taxon>Tremellomycetes</taxon>
        <taxon>Trichosporonales</taxon>
        <taxon>Trichosporonaceae</taxon>
        <taxon>Vanrija</taxon>
    </lineage>
</organism>
<dbReference type="AlphaFoldDB" id="A0AAF1BLP1"/>
<gene>
    <name evidence="2" type="ORF">LOC62_03G004650</name>
</gene>
<feature type="signal peptide" evidence="1">
    <location>
        <begin position="1"/>
        <end position="20"/>
    </location>
</feature>